<evidence type="ECO:0000313" key="2">
    <source>
        <dbReference type="EMBL" id="GGN57187.1"/>
    </source>
</evidence>
<dbReference type="EMBL" id="BMLK01000019">
    <property type="protein sequence ID" value="GGN57187.1"/>
    <property type="molecule type" value="Genomic_DNA"/>
</dbReference>
<evidence type="ECO:0000256" key="1">
    <source>
        <dbReference type="SAM" id="MobiDB-lite"/>
    </source>
</evidence>
<organism evidence="2 3">
    <name type="scientific">Novosphingobium indicum</name>
    <dbReference type="NCBI Taxonomy" id="462949"/>
    <lineage>
        <taxon>Bacteria</taxon>
        <taxon>Pseudomonadati</taxon>
        <taxon>Pseudomonadota</taxon>
        <taxon>Alphaproteobacteria</taxon>
        <taxon>Sphingomonadales</taxon>
        <taxon>Sphingomonadaceae</taxon>
        <taxon>Novosphingobium</taxon>
    </lineage>
</organism>
<protein>
    <recommendedName>
        <fullName evidence="4">Lipoprotein</fullName>
    </recommendedName>
</protein>
<gene>
    <name evidence="2" type="ORF">GCM10011349_35470</name>
</gene>
<comment type="caution">
    <text evidence="2">The sequence shown here is derived from an EMBL/GenBank/DDBJ whole genome shotgun (WGS) entry which is preliminary data.</text>
</comment>
<feature type="region of interest" description="Disordered" evidence="1">
    <location>
        <begin position="22"/>
        <end position="101"/>
    </location>
</feature>
<keyword evidence="3" id="KW-1185">Reference proteome</keyword>
<name>A0ABQ2JUL9_9SPHN</name>
<feature type="compositionally biased region" description="Acidic residues" evidence="1">
    <location>
        <begin position="75"/>
        <end position="93"/>
    </location>
</feature>
<evidence type="ECO:0000313" key="3">
    <source>
        <dbReference type="Proteomes" id="UP000605099"/>
    </source>
</evidence>
<reference evidence="3" key="1">
    <citation type="journal article" date="2019" name="Int. J. Syst. Evol. Microbiol.">
        <title>The Global Catalogue of Microorganisms (GCM) 10K type strain sequencing project: providing services to taxonomists for standard genome sequencing and annotation.</title>
        <authorList>
            <consortium name="The Broad Institute Genomics Platform"/>
            <consortium name="The Broad Institute Genome Sequencing Center for Infectious Disease"/>
            <person name="Wu L."/>
            <person name="Ma J."/>
        </authorList>
    </citation>
    <scope>NUCLEOTIDE SEQUENCE [LARGE SCALE GENOMIC DNA]</scope>
    <source>
        <strain evidence="3">CGMCC 1.6784</strain>
    </source>
</reference>
<accession>A0ABQ2JUL9</accession>
<dbReference type="RefSeq" id="WP_188821754.1">
    <property type="nucleotide sequence ID" value="NZ_BMLK01000019.1"/>
</dbReference>
<evidence type="ECO:0008006" key="4">
    <source>
        <dbReference type="Google" id="ProtNLM"/>
    </source>
</evidence>
<dbReference type="Proteomes" id="UP000605099">
    <property type="component" value="Unassembled WGS sequence"/>
</dbReference>
<dbReference type="PROSITE" id="PS51257">
    <property type="entry name" value="PROKAR_LIPOPROTEIN"/>
    <property type="match status" value="1"/>
</dbReference>
<sequence>MKAHTALPVAMAAVLALAGCKKDKAPEQADAAGGEILPRSVSDDMPPYDTVRSQAPLANPEEGGSGDVTKPATAQEEEAATEEAAPEPQEDSEAAATPDAE</sequence>
<proteinExistence type="predicted"/>